<dbReference type="InParanoid" id="A0A1Z5RBI1"/>
<proteinExistence type="predicted"/>
<name>A0A1Z5RBI1_SORBI</name>
<dbReference type="Gramene" id="OQU81102">
    <property type="protein sequence ID" value="OQU81102"/>
    <property type="gene ID" value="SORBI_3006G008650"/>
</dbReference>
<reference evidence="2" key="2">
    <citation type="journal article" date="2018" name="Plant J.">
        <title>The Sorghum bicolor reference genome: improved assembly, gene annotations, a transcriptome atlas, and signatures of genome organization.</title>
        <authorList>
            <person name="McCormick R.F."/>
            <person name="Truong S.K."/>
            <person name="Sreedasyam A."/>
            <person name="Jenkins J."/>
            <person name="Shu S."/>
            <person name="Sims D."/>
            <person name="Kennedy M."/>
            <person name="Amirebrahimi M."/>
            <person name="Weers B.D."/>
            <person name="McKinley B."/>
            <person name="Mattison A."/>
            <person name="Morishige D.T."/>
            <person name="Grimwood J."/>
            <person name="Schmutz J."/>
            <person name="Mullet J.E."/>
        </authorList>
    </citation>
    <scope>NUCLEOTIDE SEQUENCE [LARGE SCALE GENOMIC DNA]</scope>
    <source>
        <strain evidence="2">cv. BTx623</strain>
    </source>
</reference>
<accession>A0A1Z5RBI1</accession>
<sequence length="94" mass="10873">MLLQPAIWFQTLQHPFFHDEVQSLLETRLFARLPVEKSVPNSLYAEILDMANDDGALQVGQDATKLSFITSFLVNIIRYMSINYYYLLSCDLIL</sequence>
<gene>
    <name evidence="1" type="ORF">SORBI_3006G008650</name>
</gene>
<dbReference type="Proteomes" id="UP000000768">
    <property type="component" value="Chromosome 6"/>
</dbReference>
<dbReference type="AlphaFoldDB" id="A0A1Z5RBI1"/>
<evidence type="ECO:0000313" key="2">
    <source>
        <dbReference type="Proteomes" id="UP000000768"/>
    </source>
</evidence>
<protein>
    <submittedName>
        <fullName evidence="1">Uncharacterized protein</fullName>
    </submittedName>
</protein>
<keyword evidence="2" id="KW-1185">Reference proteome</keyword>
<evidence type="ECO:0000313" key="1">
    <source>
        <dbReference type="EMBL" id="OQU81102.1"/>
    </source>
</evidence>
<reference evidence="1 2" key="1">
    <citation type="journal article" date="2009" name="Nature">
        <title>The Sorghum bicolor genome and the diversification of grasses.</title>
        <authorList>
            <person name="Paterson A.H."/>
            <person name="Bowers J.E."/>
            <person name="Bruggmann R."/>
            <person name="Dubchak I."/>
            <person name="Grimwood J."/>
            <person name="Gundlach H."/>
            <person name="Haberer G."/>
            <person name="Hellsten U."/>
            <person name="Mitros T."/>
            <person name="Poliakov A."/>
            <person name="Schmutz J."/>
            <person name="Spannagl M."/>
            <person name="Tang H."/>
            <person name="Wang X."/>
            <person name="Wicker T."/>
            <person name="Bharti A.K."/>
            <person name="Chapman J."/>
            <person name="Feltus F.A."/>
            <person name="Gowik U."/>
            <person name="Grigoriev I.V."/>
            <person name="Lyons E."/>
            <person name="Maher C.A."/>
            <person name="Martis M."/>
            <person name="Narechania A."/>
            <person name="Otillar R.P."/>
            <person name="Penning B.W."/>
            <person name="Salamov A.A."/>
            <person name="Wang Y."/>
            <person name="Zhang L."/>
            <person name="Carpita N.C."/>
            <person name="Freeling M."/>
            <person name="Gingle A.R."/>
            <person name="Hash C.T."/>
            <person name="Keller B."/>
            <person name="Klein P."/>
            <person name="Kresovich S."/>
            <person name="McCann M.C."/>
            <person name="Ming R."/>
            <person name="Peterson D.G."/>
            <person name="Mehboob-ur-Rahman"/>
            <person name="Ware D."/>
            <person name="Westhoff P."/>
            <person name="Mayer K.F."/>
            <person name="Messing J."/>
            <person name="Rokhsar D.S."/>
        </authorList>
    </citation>
    <scope>NUCLEOTIDE SEQUENCE [LARGE SCALE GENOMIC DNA]</scope>
    <source>
        <strain evidence="2">cv. BTx623</strain>
    </source>
</reference>
<organism evidence="1 2">
    <name type="scientific">Sorghum bicolor</name>
    <name type="common">Sorghum</name>
    <name type="synonym">Sorghum vulgare</name>
    <dbReference type="NCBI Taxonomy" id="4558"/>
    <lineage>
        <taxon>Eukaryota</taxon>
        <taxon>Viridiplantae</taxon>
        <taxon>Streptophyta</taxon>
        <taxon>Embryophyta</taxon>
        <taxon>Tracheophyta</taxon>
        <taxon>Spermatophyta</taxon>
        <taxon>Magnoliopsida</taxon>
        <taxon>Liliopsida</taxon>
        <taxon>Poales</taxon>
        <taxon>Poaceae</taxon>
        <taxon>PACMAD clade</taxon>
        <taxon>Panicoideae</taxon>
        <taxon>Andropogonodae</taxon>
        <taxon>Andropogoneae</taxon>
        <taxon>Sorghinae</taxon>
        <taxon>Sorghum</taxon>
    </lineage>
</organism>
<dbReference type="EMBL" id="CM000765">
    <property type="protein sequence ID" value="OQU81102.1"/>
    <property type="molecule type" value="Genomic_DNA"/>
</dbReference>